<comment type="caution">
    <text evidence="1">The sequence shown here is derived from an EMBL/GenBank/DDBJ whole genome shotgun (WGS) entry which is preliminary data.</text>
</comment>
<evidence type="ECO:0000313" key="2">
    <source>
        <dbReference type="Proteomes" id="UP000649289"/>
    </source>
</evidence>
<sequence length="164" mass="18281">MTQMSAYHSIHVSRVAVGASTRTGAKKQLKAFYPQLVNRTTSRAHDTCCDGFMTPDEQLELFAAFDEDELFSAALQLMRRIHDAVVYDGEEAVHGDLPSAIDDLELGPWQELDQPLIENWPYAVDCELLSWLLRRLEDASSGDSAVVTARSLLRPGGPKFWARG</sequence>
<evidence type="ECO:0000313" key="1">
    <source>
        <dbReference type="EMBL" id="MBD3915078.1"/>
    </source>
</evidence>
<organism evidence="1 2">
    <name type="scientific">Nocardioides hwasunensis</name>
    <dbReference type="NCBI Taxonomy" id="397258"/>
    <lineage>
        <taxon>Bacteria</taxon>
        <taxon>Bacillati</taxon>
        <taxon>Actinomycetota</taxon>
        <taxon>Actinomycetes</taxon>
        <taxon>Propionibacteriales</taxon>
        <taxon>Nocardioidaceae</taxon>
        <taxon>Nocardioides</taxon>
    </lineage>
</organism>
<accession>A0ABR8MGQ3</accession>
<dbReference type="Proteomes" id="UP000649289">
    <property type="component" value="Unassembled WGS sequence"/>
</dbReference>
<proteinExistence type="predicted"/>
<gene>
    <name evidence="1" type="ORF">IEZ25_10670</name>
</gene>
<reference evidence="1 2" key="1">
    <citation type="submission" date="2020-09" db="EMBL/GenBank/DDBJ databases">
        <title>novel species in genus Nocardioides.</title>
        <authorList>
            <person name="Zhang G."/>
        </authorList>
    </citation>
    <scope>NUCLEOTIDE SEQUENCE [LARGE SCALE GENOMIC DNA]</scope>
    <source>
        <strain evidence="1 2">19197</strain>
    </source>
</reference>
<dbReference type="RefSeq" id="WP_191199414.1">
    <property type="nucleotide sequence ID" value="NZ_BAAAPA010000005.1"/>
</dbReference>
<dbReference type="EMBL" id="JACXYY010000004">
    <property type="protein sequence ID" value="MBD3915078.1"/>
    <property type="molecule type" value="Genomic_DNA"/>
</dbReference>
<name>A0ABR8MGQ3_9ACTN</name>
<protein>
    <submittedName>
        <fullName evidence="1">Uncharacterized protein</fullName>
    </submittedName>
</protein>
<keyword evidence="2" id="KW-1185">Reference proteome</keyword>